<dbReference type="AlphaFoldDB" id="A0A383TF84"/>
<dbReference type="EMBL" id="UNRR01000017">
    <property type="protein sequence ID" value="SYZ78319.1"/>
    <property type="molecule type" value="Genomic_DNA"/>
</dbReference>
<feature type="non-terminal residue" evidence="2">
    <location>
        <position position="78"/>
    </location>
</feature>
<evidence type="ECO:0000313" key="5">
    <source>
        <dbReference type="EMBL" id="SYZ79379.1"/>
    </source>
</evidence>
<protein>
    <recommendedName>
        <fullName evidence="1">Transposase IS30-like HTH domain-containing protein</fullName>
    </recommendedName>
</protein>
<dbReference type="Proteomes" id="UP000262072">
    <property type="component" value="Unassembled WGS sequence"/>
</dbReference>
<dbReference type="EMBL" id="UNRR01000027">
    <property type="protein sequence ID" value="SYZ79379.1"/>
    <property type="molecule type" value="Genomic_DNA"/>
</dbReference>
<dbReference type="RefSeq" id="WP_147413847.1">
    <property type="nucleotide sequence ID" value="NZ_UNRR01000017.1"/>
</dbReference>
<dbReference type="InterPro" id="IPR025246">
    <property type="entry name" value="IS30-like_HTH"/>
</dbReference>
<dbReference type="InterPro" id="IPR036390">
    <property type="entry name" value="WH_DNA-bd_sf"/>
</dbReference>
<reference evidence="6" key="1">
    <citation type="submission" date="2018-05" db="EMBL/GenBank/DDBJ databases">
        <authorList>
            <person name="Strepis N."/>
        </authorList>
    </citation>
    <scope>NUCLEOTIDE SEQUENCE [LARGE SCALE GENOMIC DNA]</scope>
</reference>
<dbReference type="Pfam" id="PF13936">
    <property type="entry name" value="HTH_38"/>
    <property type="match status" value="1"/>
</dbReference>
<sequence length="78" mass="9124">MTKNNCITEKRTFKQLTDIQRGMLEQMAKSGTYKQAEMARELGVSQPTVSRELKRGRTRQLDYKRNYYEQYIAASGAR</sequence>
<evidence type="ECO:0000313" key="4">
    <source>
        <dbReference type="EMBL" id="SYZ78959.1"/>
    </source>
</evidence>
<gene>
    <name evidence="2" type="ORF">TART1_1103</name>
    <name evidence="3" type="ORF">TART1_1682</name>
    <name evidence="4" type="ORF">TART1_1775</name>
    <name evidence="5" type="ORF">TART1_2207</name>
</gene>
<dbReference type="EMBL" id="UNRR01000019">
    <property type="protein sequence ID" value="SYZ78866.1"/>
    <property type="molecule type" value="Genomic_DNA"/>
</dbReference>
<feature type="domain" description="Transposase IS30-like HTH" evidence="1">
    <location>
        <begin position="14"/>
        <end position="56"/>
    </location>
</feature>
<evidence type="ECO:0000313" key="6">
    <source>
        <dbReference type="Proteomes" id="UP000262072"/>
    </source>
</evidence>
<evidence type="ECO:0000313" key="3">
    <source>
        <dbReference type="EMBL" id="SYZ78866.1"/>
    </source>
</evidence>
<name>A0A383TF84_9LACT</name>
<organism evidence="2 6">
    <name type="scientific">Trichococcus shcherbakoviae</name>
    <dbReference type="NCBI Taxonomy" id="2094020"/>
    <lineage>
        <taxon>Bacteria</taxon>
        <taxon>Bacillati</taxon>
        <taxon>Bacillota</taxon>
        <taxon>Bacilli</taxon>
        <taxon>Lactobacillales</taxon>
        <taxon>Carnobacteriaceae</taxon>
        <taxon>Trichococcus</taxon>
    </lineage>
</organism>
<dbReference type="Gene3D" id="1.10.10.60">
    <property type="entry name" value="Homeodomain-like"/>
    <property type="match status" value="1"/>
</dbReference>
<dbReference type="SUPFAM" id="SSF46785">
    <property type="entry name" value="Winged helix' DNA-binding domain"/>
    <property type="match status" value="1"/>
</dbReference>
<evidence type="ECO:0000313" key="2">
    <source>
        <dbReference type="EMBL" id="SYZ78319.1"/>
    </source>
</evidence>
<dbReference type="OrthoDB" id="2168138at2"/>
<evidence type="ECO:0000259" key="1">
    <source>
        <dbReference type="Pfam" id="PF13936"/>
    </source>
</evidence>
<proteinExistence type="predicted"/>
<reference evidence="2" key="2">
    <citation type="submission" date="2018-05" db="EMBL/GenBank/DDBJ databases">
        <authorList>
            <person name="Lanie J.A."/>
            <person name="Ng W.-L."/>
            <person name="Kazmierczak K.M."/>
            <person name="Andrzejewski T.M."/>
            <person name="Davidsen T.M."/>
            <person name="Wayne K.J."/>
            <person name="Tettelin H."/>
            <person name="Glass J.I."/>
            <person name="Rusch D."/>
            <person name="Podicherti R."/>
            <person name="Tsui H.-C.T."/>
            <person name="Winkler M.E."/>
        </authorList>
    </citation>
    <scope>NUCLEOTIDE SEQUENCE [LARGE SCALE GENOMIC DNA]</scope>
    <source>
        <strain evidence="2">Trichococcus ART11</strain>
    </source>
</reference>
<accession>A0A383TF84</accession>
<dbReference type="EMBL" id="UNRR01000022">
    <property type="protein sequence ID" value="SYZ78959.1"/>
    <property type="molecule type" value="Genomic_DNA"/>
</dbReference>